<evidence type="ECO:0000313" key="2">
    <source>
        <dbReference type="EMBL" id="PZM07987.1"/>
    </source>
</evidence>
<feature type="signal peptide" evidence="1">
    <location>
        <begin position="1"/>
        <end position="39"/>
    </location>
</feature>
<gene>
    <name evidence="2" type="ORF">CPY51_30010</name>
</gene>
<organism evidence="2 3">
    <name type="scientific">Rhizobium tubonense</name>
    <dbReference type="NCBI Taxonomy" id="484088"/>
    <lineage>
        <taxon>Bacteria</taxon>
        <taxon>Pseudomonadati</taxon>
        <taxon>Pseudomonadota</taxon>
        <taxon>Alphaproteobacteria</taxon>
        <taxon>Hyphomicrobiales</taxon>
        <taxon>Rhizobiaceae</taxon>
        <taxon>Rhizobium/Agrobacterium group</taxon>
        <taxon>Rhizobium</taxon>
    </lineage>
</organism>
<proteinExistence type="predicted"/>
<dbReference type="Proteomes" id="UP000248925">
    <property type="component" value="Unassembled WGS sequence"/>
</dbReference>
<keyword evidence="3" id="KW-1185">Reference proteome</keyword>
<comment type="caution">
    <text evidence="2">The sequence shown here is derived from an EMBL/GenBank/DDBJ whole genome shotgun (WGS) entry which is preliminary data.</text>
</comment>
<sequence length="112" mass="12268">MNTMKREAGSILSKVVSTACFNTAVILSISGVFTSAALAAETCEGLQSAVKANGKYVYHYKDPKRPNFDLYKEYVKFENQCNTGNQLTPKLVPGLENCYMPTCVDGEGRDQS</sequence>
<dbReference type="EMBL" id="PCDP01000076">
    <property type="protein sequence ID" value="PZM07987.1"/>
    <property type="molecule type" value="Genomic_DNA"/>
</dbReference>
<dbReference type="AlphaFoldDB" id="A0A2W4C3B5"/>
<dbReference type="OrthoDB" id="9967582at2"/>
<reference evidence="2 3" key="1">
    <citation type="journal article" date="2018" name="Sci. Rep.">
        <title>Rhizobium tumorigenes sp. nov., a novel plant tumorigenic bacterium isolated from cane gall tumors on thornless blackberry.</title>
        <authorList>
            <person name="Kuzmanovi N."/>
            <person name="Smalla K."/>
            <person name="Gronow S."/>
            <person name="PuBawska J."/>
        </authorList>
    </citation>
    <scope>NUCLEOTIDE SEQUENCE [LARGE SCALE GENOMIC DNA]</scope>
    <source>
        <strain evidence="2 3">CCBAU 85046</strain>
    </source>
</reference>
<keyword evidence="1" id="KW-0732">Signal</keyword>
<accession>A0A2W4C3B5</accession>
<name>A0A2W4C3B5_9HYPH</name>
<feature type="chain" id="PRO_5016034039" evidence="1">
    <location>
        <begin position="40"/>
        <end position="112"/>
    </location>
</feature>
<evidence type="ECO:0000313" key="3">
    <source>
        <dbReference type="Proteomes" id="UP000248925"/>
    </source>
</evidence>
<evidence type="ECO:0000256" key="1">
    <source>
        <dbReference type="SAM" id="SignalP"/>
    </source>
</evidence>
<dbReference type="RefSeq" id="WP_111164027.1">
    <property type="nucleotide sequence ID" value="NZ_PCDP01000076.1"/>
</dbReference>
<protein>
    <submittedName>
        <fullName evidence="2">Uncharacterized protein</fullName>
    </submittedName>
</protein>